<name>K5WU04_PHACS</name>
<dbReference type="KEGG" id="pco:PHACADRAFT_257396"/>
<dbReference type="EMBL" id="JH930473">
    <property type="protein sequence ID" value="EKM53907.1"/>
    <property type="molecule type" value="Genomic_DNA"/>
</dbReference>
<organism evidence="1 2">
    <name type="scientific">Phanerochaete carnosa (strain HHB-10118-sp)</name>
    <name type="common">White-rot fungus</name>
    <name type="synonym">Peniophora carnosa</name>
    <dbReference type="NCBI Taxonomy" id="650164"/>
    <lineage>
        <taxon>Eukaryota</taxon>
        <taxon>Fungi</taxon>
        <taxon>Dikarya</taxon>
        <taxon>Basidiomycota</taxon>
        <taxon>Agaricomycotina</taxon>
        <taxon>Agaricomycetes</taxon>
        <taxon>Polyporales</taxon>
        <taxon>Phanerochaetaceae</taxon>
        <taxon>Phanerochaete</taxon>
    </lineage>
</organism>
<dbReference type="AlphaFoldDB" id="K5WU04"/>
<evidence type="ECO:0000313" key="1">
    <source>
        <dbReference type="EMBL" id="EKM53907.1"/>
    </source>
</evidence>
<evidence type="ECO:0000313" key="2">
    <source>
        <dbReference type="Proteomes" id="UP000008370"/>
    </source>
</evidence>
<gene>
    <name evidence="1" type="ORF">PHACADRAFT_257396</name>
</gene>
<sequence length="85" mass="9769">MARLRPVVYVALKKHRNIPISPELYLRTTVNFGQDIFAFDIAHFAEGYFKQRRQRFECSAGSLPNEIIAMIAIFAIEIIVAKEDV</sequence>
<proteinExistence type="predicted"/>
<dbReference type="Proteomes" id="UP000008370">
    <property type="component" value="Unassembled WGS sequence"/>
</dbReference>
<dbReference type="RefSeq" id="XP_007396618.1">
    <property type="nucleotide sequence ID" value="XM_007396556.1"/>
</dbReference>
<reference evidence="1 2" key="1">
    <citation type="journal article" date="2012" name="BMC Genomics">
        <title>Comparative genomics of the white-rot fungi, Phanerochaete carnosa and P. chrysosporium, to elucidate the genetic basis of the distinct wood types they colonize.</title>
        <authorList>
            <person name="Suzuki H."/>
            <person name="MacDonald J."/>
            <person name="Syed K."/>
            <person name="Salamov A."/>
            <person name="Hori C."/>
            <person name="Aerts A."/>
            <person name="Henrissat B."/>
            <person name="Wiebenga A."/>
            <person name="vanKuyk P.A."/>
            <person name="Barry K."/>
            <person name="Lindquist E."/>
            <person name="LaButti K."/>
            <person name="Lapidus A."/>
            <person name="Lucas S."/>
            <person name="Coutinho P."/>
            <person name="Gong Y."/>
            <person name="Samejima M."/>
            <person name="Mahadevan R."/>
            <person name="Abou-Zaid M."/>
            <person name="de Vries R.P."/>
            <person name="Igarashi K."/>
            <person name="Yadav J.S."/>
            <person name="Grigoriev I.V."/>
            <person name="Master E.R."/>
        </authorList>
    </citation>
    <scope>NUCLEOTIDE SEQUENCE [LARGE SCALE GENOMIC DNA]</scope>
    <source>
        <strain evidence="1 2">HHB-10118-sp</strain>
    </source>
</reference>
<dbReference type="InParanoid" id="K5WU04"/>
<protein>
    <submittedName>
        <fullName evidence="1">Uncharacterized protein</fullName>
    </submittedName>
</protein>
<dbReference type="GeneID" id="18916836"/>
<accession>K5WU04</accession>
<dbReference type="HOGENOM" id="CLU_2513391_0_0_1"/>
<keyword evidence="2" id="KW-1185">Reference proteome</keyword>